<dbReference type="SUPFAM" id="SSF56672">
    <property type="entry name" value="DNA/RNA polymerases"/>
    <property type="match status" value="1"/>
</dbReference>
<dbReference type="Pfam" id="PF03372">
    <property type="entry name" value="Exo_endo_phos"/>
    <property type="match status" value="1"/>
</dbReference>
<gene>
    <name evidence="3" type="ORF">g.14774</name>
</gene>
<accession>A0A1B6LGX0</accession>
<dbReference type="CDD" id="cd01650">
    <property type="entry name" value="RT_nLTR_like"/>
    <property type="match status" value="1"/>
</dbReference>
<dbReference type="Pfam" id="PF00078">
    <property type="entry name" value="RVT_1"/>
    <property type="match status" value="1"/>
</dbReference>
<dbReference type="SUPFAM" id="SSF56219">
    <property type="entry name" value="DNase I-like"/>
    <property type="match status" value="1"/>
</dbReference>
<dbReference type="GO" id="GO:0003824">
    <property type="term" value="F:catalytic activity"/>
    <property type="evidence" value="ECO:0007669"/>
    <property type="project" value="InterPro"/>
</dbReference>
<dbReference type="GO" id="GO:0071897">
    <property type="term" value="P:DNA biosynthetic process"/>
    <property type="evidence" value="ECO:0007669"/>
    <property type="project" value="UniProtKB-ARBA"/>
</dbReference>
<protein>
    <recommendedName>
        <fullName evidence="2">Reverse transcriptase domain-containing protein</fullName>
    </recommendedName>
</protein>
<proteinExistence type="predicted"/>
<dbReference type="InterPro" id="IPR000477">
    <property type="entry name" value="RT_dom"/>
</dbReference>
<dbReference type="EMBL" id="GEBQ01017014">
    <property type="protein sequence ID" value="JAT22963.1"/>
    <property type="molecule type" value="Transcribed_RNA"/>
</dbReference>
<evidence type="ECO:0000256" key="1">
    <source>
        <dbReference type="SAM" id="MobiDB-lite"/>
    </source>
</evidence>
<dbReference type="AlphaFoldDB" id="A0A1B6LGX0"/>
<name>A0A1B6LGX0_9HEMI</name>
<evidence type="ECO:0000313" key="3">
    <source>
        <dbReference type="EMBL" id="JAT22963.1"/>
    </source>
</evidence>
<reference evidence="3" key="1">
    <citation type="submission" date="2015-11" db="EMBL/GenBank/DDBJ databases">
        <title>De novo transcriptome assembly of four potential Pierce s Disease insect vectors from Arizona vineyards.</title>
        <authorList>
            <person name="Tassone E.E."/>
        </authorList>
    </citation>
    <scope>NUCLEOTIDE SEQUENCE</scope>
</reference>
<evidence type="ECO:0000259" key="2">
    <source>
        <dbReference type="PROSITE" id="PS50878"/>
    </source>
</evidence>
<organism evidence="3">
    <name type="scientific">Graphocephala atropunctata</name>
    <dbReference type="NCBI Taxonomy" id="36148"/>
    <lineage>
        <taxon>Eukaryota</taxon>
        <taxon>Metazoa</taxon>
        <taxon>Ecdysozoa</taxon>
        <taxon>Arthropoda</taxon>
        <taxon>Hexapoda</taxon>
        <taxon>Insecta</taxon>
        <taxon>Pterygota</taxon>
        <taxon>Neoptera</taxon>
        <taxon>Paraneoptera</taxon>
        <taxon>Hemiptera</taxon>
        <taxon>Auchenorrhyncha</taxon>
        <taxon>Membracoidea</taxon>
        <taxon>Cicadellidae</taxon>
        <taxon>Cicadellinae</taxon>
        <taxon>Cicadellini</taxon>
        <taxon>Graphocephala</taxon>
    </lineage>
</organism>
<sequence>MTSDPAVKQNQTRKNLQKSQNSKFATENLKFVHQNAQIATNKIDELAVMCEELNPDVFIVSEHGFIDDNIHLFKIPNFELAKHFCRNRFKGGGVAIFVKAFSKFEPFKINNMIEMNFEVEGIKITSNCLGKLAVIGLYRSPNGCSNSFFEDFERLLNDLFLNSVKFLIMGDFNINVMNPTDPLTQRLRDVLNSFNLNWSVNSPTRVTATTSTAIDNVVTNIPDITVSVLNSAISDHFAQGAVIRGCRLESQNSKFKIARVIRPQNIRHLNDVLEAEPWQFLDNFGSVDDMYAAFSDSFNYYLDVACPFRRTKVSHAPKEGTWLTKGILVSREKLKFFHKIFIGTQNEHFKFFFRNYRRIYKKVIRAAKAYDVDKALGNCENFSKTAWKIINDFSRDTHQIKNTKEIAIKIEDKIVENRAQVADEFNKYFSSVATVGSALTEPRFHGGDAVVSVASMALTPVCEGEVARVIQGLNSKKSCDANGMSVWLLKRCFRHILRPLTKLINFSFEKGTFPSLLKTSKVIPIFKQDDPCLASNYRPISILPVFSKIFEKIFYEKLASFLENNNILNPEQFGFRKNRSTIDAVNNLLDNVVDGLEGREHVLSIFLDLSKAFDCVHHETLLLQLDKCGVRGLSHLWLTSYLKDRDQCVEVSNVVSNKIRMTHGVPQGSILGPLLFLVYVCRLNSVIQHGKLVQYADDTTLCLKNKSTQDLEITSFMELNACIQYFAELNLKTNHSKTNVMHFSLRQNDHEAQPVVFVDDVLLEETNSTKFLGMFLDRGLTWADHVDNVCARVASGIYALRHLAKFCSPRVLKMAYFGLIHPHFAYGVRLWGGCAKNKMERVFKLQKKAIRIIANLNYRESCRESFRELELLTLPCLYILEVITYCRSKCDLVRGGNVHHYETRGRDNFRTRQYRLTLSQHLPQQVGVRLINKLPESVKHSANQHQFKTRLKRLLVSKAFYSVDEFMVSRWDV</sequence>
<dbReference type="Gene3D" id="3.60.10.10">
    <property type="entry name" value="Endonuclease/exonuclease/phosphatase"/>
    <property type="match status" value="1"/>
</dbReference>
<dbReference type="InterPro" id="IPR005135">
    <property type="entry name" value="Endo/exonuclease/phosphatase"/>
</dbReference>
<feature type="region of interest" description="Disordered" evidence="1">
    <location>
        <begin position="1"/>
        <end position="21"/>
    </location>
</feature>
<feature type="domain" description="Reverse transcriptase" evidence="2">
    <location>
        <begin position="506"/>
        <end position="776"/>
    </location>
</feature>
<dbReference type="InterPro" id="IPR043502">
    <property type="entry name" value="DNA/RNA_pol_sf"/>
</dbReference>
<dbReference type="PANTHER" id="PTHR33332">
    <property type="entry name" value="REVERSE TRANSCRIPTASE DOMAIN-CONTAINING PROTEIN"/>
    <property type="match status" value="1"/>
</dbReference>
<dbReference type="InterPro" id="IPR036691">
    <property type="entry name" value="Endo/exonu/phosph_ase_sf"/>
</dbReference>
<dbReference type="PROSITE" id="PS50878">
    <property type="entry name" value="RT_POL"/>
    <property type="match status" value="1"/>
</dbReference>